<dbReference type="Proteomes" id="UP000676386">
    <property type="component" value="Unassembled WGS sequence"/>
</dbReference>
<comment type="caution">
    <text evidence="1">The sequence shown here is derived from an EMBL/GenBank/DDBJ whole genome shotgun (WGS) entry which is preliminary data.</text>
</comment>
<name>A0ABS5IU06_9BACT</name>
<protein>
    <recommendedName>
        <fullName evidence="3">Rhamnan synthesis protein F</fullName>
    </recommendedName>
</protein>
<evidence type="ECO:0008006" key="3">
    <source>
        <dbReference type="Google" id="ProtNLM"/>
    </source>
</evidence>
<sequence>MVYYISAQPDDLFFKWQIEVQLFNFQKHKIPAENIHVLIAFNPQIGINPVFIALAREQSEKACFFFYEDNRKERNYISALRPHVLKKHFAAYPSLTDEHIFYHDSDIIFRELPDFERLCRRNVWSLSDTNNYISAKAIKKHGHVVFQEMCDLLDVSEALIEQNDDHAGGAQYLLSSVNYQFWDKVEQDSETLYTYLERNQERYIQAYRENNSAVPADYRGMQYWCADMWALLWNALTMGYNVTVDKELDFCWPTDPIERWMHTKIFHNAGITKAQSSQYFFKSAFDETPPYGLSFDHVLHDRCSIKYVDAIKEYEASIVSGAVSS</sequence>
<keyword evidence="2" id="KW-1185">Reference proteome</keyword>
<proteinExistence type="predicted"/>
<organism evidence="1 2">
    <name type="scientific">Chitinophaga hostae</name>
    <dbReference type="NCBI Taxonomy" id="2831022"/>
    <lineage>
        <taxon>Bacteria</taxon>
        <taxon>Pseudomonadati</taxon>
        <taxon>Bacteroidota</taxon>
        <taxon>Chitinophagia</taxon>
        <taxon>Chitinophagales</taxon>
        <taxon>Chitinophagaceae</taxon>
        <taxon>Chitinophaga</taxon>
    </lineage>
</organism>
<accession>A0ABS5IU06</accession>
<gene>
    <name evidence="1" type="ORF">KE626_00300</name>
</gene>
<dbReference type="RefSeq" id="WP_211970761.1">
    <property type="nucleotide sequence ID" value="NZ_CBFHAM010000066.1"/>
</dbReference>
<evidence type="ECO:0000313" key="2">
    <source>
        <dbReference type="Proteomes" id="UP000676386"/>
    </source>
</evidence>
<dbReference type="EMBL" id="JAGTXB010000001">
    <property type="protein sequence ID" value="MBS0025737.1"/>
    <property type="molecule type" value="Genomic_DNA"/>
</dbReference>
<reference evidence="1 2" key="1">
    <citation type="submission" date="2021-04" db="EMBL/GenBank/DDBJ databases">
        <title>Chitinophaga sp. nov., isolated from the rhizosphere soil.</title>
        <authorList>
            <person name="He S."/>
        </authorList>
    </citation>
    <scope>NUCLEOTIDE SEQUENCE [LARGE SCALE GENOMIC DNA]</scope>
    <source>
        <strain evidence="1 2">2R12</strain>
    </source>
</reference>
<evidence type="ECO:0000313" key="1">
    <source>
        <dbReference type="EMBL" id="MBS0025737.1"/>
    </source>
</evidence>